<gene>
    <name evidence="1" type="ORF">OUZ56_006532</name>
</gene>
<organism evidence="1 2">
    <name type="scientific">Daphnia magna</name>
    <dbReference type="NCBI Taxonomy" id="35525"/>
    <lineage>
        <taxon>Eukaryota</taxon>
        <taxon>Metazoa</taxon>
        <taxon>Ecdysozoa</taxon>
        <taxon>Arthropoda</taxon>
        <taxon>Crustacea</taxon>
        <taxon>Branchiopoda</taxon>
        <taxon>Diplostraca</taxon>
        <taxon>Cladocera</taxon>
        <taxon>Anomopoda</taxon>
        <taxon>Daphniidae</taxon>
        <taxon>Daphnia</taxon>
    </lineage>
</organism>
<accession>A0ABQ9YVX5</accession>
<keyword evidence="2" id="KW-1185">Reference proteome</keyword>
<proteinExistence type="predicted"/>
<dbReference type="EMBL" id="JAOYFB010000001">
    <property type="protein sequence ID" value="KAK4004808.1"/>
    <property type="molecule type" value="Genomic_DNA"/>
</dbReference>
<reference evidence="1 2" key="1">
    <citation type="journal article" date="2023" name="Nucleic Acids Res.">
        <title>The hologenome of Daphnia magna reveals possible DNA methylation and microbiome-mediated evolution of the host genome.</title>
        <authorList>
            <person name="Chaturvedi A."/>
            <person name="Li X."/>
            <person name="Dhandapani V."/>
            <person name="Marshall H."/>
            <person name="Kissane S."/>
            <person name="Cuenca-Cambronero M."/>
            <person name="Asole G."/>
            <person name="Calvet F."/>
            <person name="Ruiz-Romero M."/>
            <person name="Marangio P."/>
            <person name="Guigo R."/>
            <person name="Rago D."/>
            <person name="Mirbahai L."/>
            <person name="Eastwood N."/>
            <person name="Colbourne J.K."/>
            <person name="Zhou J."/>
            <person name="Mallon E."/>
            <person name="Orsini L."/>
        </authorList>
    </citation>
    <scope>NUCLEOTIDE SEQUENCE [LARGE SCALE GENOMIC DNA]</scope>
    <source>
        <strain evidence="1">LRV0_1</strain>
    </source>
</reference>
<protein>
    <submittedName>
        <fullName evidence="1">Uncharacterized protein</fullName>
    </submittedName>
</protein>
<name>A0ABQ9YVX5_9CRUS</name>
<dbReference type="Proteomes" id="UP001234178">
    <property type="component" value="Unassembled WGS sequence"/>
</dbReference>
<evidence type="ECO:0000313" key="2">
    <source>
        <dbReference type="Proteomes" id="UP001234178"/>
    </source>
</evidence>
<evidence type="ECO:0000313" key="1">
    <source>
        <dbReference type="EMBL" id="KAK4004808.1"/>
    </source>
</evidence>
<sequence length="83" mass="9082">MKNVYVVRSAMRDCFVDYIGEDGVSYCTENCEFWCDHAPKGPLIVTSSLKLPSIAIGGQSLYGDAPVEKGSSRAVLILRLIII</sequence>
<comment type="caution">
    <text evidence="1">The sequence shown here is derived from an EMBL/GenBank/DDBJ whole genome shotgun (WGS) entry which is preliminary data.</text>
</comment>